<dbReference type="PANTHER" id="PTHR24058:SF53">
    <property type="entry name" value="HOMEODOMAIN-INTERACTING PROTEIN KINASE 2"/>
    <property type="match status" value="1"/>
</dbReference>
<dbReference type="Pfam" id="PF00069">
    <property type="entry name" value="Pkinase"/>
    <property type="match status" value="1"/>
</dbReference>
<dbReference type="GO" id="GO:0046332">
    <property type="term" value="F:SMAD binding"/>
    <property type="evidence" value="ECO:0000318"/>
    <property type="project" value="GO_Central"/>
</dbReference>
<keyword evidence="2" id="KW-0808">Transferase</keyword>
<dbReference type="SMART" id="SM00220">
    <property type="entry name" value="S_TKc"/>
    <property type="match status" value="1"/>
</dbReference>
<dbReference type="GO" id="GO:0004713">
    <property type="term" value="F:protein tyrosine kinase activity"/>
    <property type="evidence" value="ECO:0000318"/>
    <property type="project" value="GO_Central"/>
</dbReference>
<keyword evidence="8" id="KW-1185">Reference proteome</keyword>
<gene>
    <name evidence="7" type="primary">LOC110014537</name>
</gene>
<keyword evidence="1" id="KW-0723">Serine/threonine-protein kinase</keyword>
<dbReference type="AlphaFoldDB" id="A0A3B3I9S2"/>
<dbReference type="InParanoid" id="A0A3B3I9S2"/>
<evidence type="ECO:0000256" key="1">
    <source>
        <dbReference type="ARBA" id="ARBA00022527"/>
    </source>
</evidence>
<dbReference type="STRING" id="8090.ENSORLP00000040650"/>
<dbReference type="GO" id="GO:0045944">
    <property type="term" value="P:positive regulation of transcription by RNA polymerase II"/>
    <property type="evidence" value="ECO:0000318"/>
    <property type="project" value="GO_Central"/>
</dbReference>
<dbReference type="GO" id="GO:0042771">
    <property type="term" value="P:intrinsic apoptotic signaling pathway in response to DNA damage by p53 class mediator"/>
    <property type="evidence" value="ECO:0000318"/>
    <property type="project" value="GO_Central"/>
</dbReference>
<dbReference type="Ensembl" id="ENSORLT00000032422.1">
    <property type="protein sequence ID" value="ENSORLP00000040650.1"/>
    <property type="gene ID" value="ENSORLG00000024609.1"/>
</dbReference>
<dbReference type="Gene3D" id="1.10.510.10">
    <property type="entry name" value="Transferase(Phosphotransferase) domain 1"/>
    <property type="match status" value="1"/>
</dbReference>
<dbReference type="Proteomes" id="UP000001038">
    <property type="component" value="Chromosome 3"/>
</dbReference>
<dbReference type="InterPro" id="IPR011009">
    <property type="entry name" value="Kinase-like_dom_sf"/>
</dbReference>
<evidence type="ECO:0000256" key="2">
    <source>
        <dbReference type="ARBA" id="ARBA00022679"/>
    </source>
</evidence>
<dbReference type="GO" id="GO:0005737">
    <property type="term" value="C:cytoplasm"/>
    <property type="evidence" value="ECO:0000318"/>
    <property type="project" value="GO_Central"/>
</dbReference>
<dbReference type="Gene3D" id="3.30.200.20">
    <property type="entry name" value="Phosphorylase Kinase, domain 1"/>
    <property type="match status" value="1"/>
</dbReference>
<dbReference type="GO" id="GO:0007224">
    <property type="term" value="P:smoothened signaling pathway"/>
    <property type="evidence" value="ECO:0000318"/>
    <property type="project" value="GO_Central"/>
</dbReference>
<dbReference type="InterPro" id="IPR008271">
    <property type="entry name" value="Ser/Thr_kinase_AS"/>
</dbReference>
<evidence type="ECO:0000313" key="7">
    <source>
        <dbReference type="Ensembl" id="ENSORLP00000040650.1"/>
    </source>
</evidence>
<dbReference type="GO" id="GO:0004674">
    <property type="term" value="F:protein serine/threonine kinase activity"/>
    <property type="evidence" value="ECO:0000318"/>
    <property type="project" value="GO_Central"/>
</dbReference>
<keyword evidence="4" id="KW-0418">Kinase</keyword>
<organism evidence="7 8">
    <name type="scientific">Oryzias latipes</name>
    <name type="common">Japanese rice fish</name>
    <name type="synonym">Japanese killifish</name>
    <dbReference type="NCBI Taxonomy" id="8090"/>
    <lineage>
        <taxon>Eukaryota</taxon>
        <taxon>Metazoa</taxon>
        <taxon>Chordata</taxon>
        <taxon>Craniata</taxon>
        <taxon>Vertebrata</taxon>
        <taxon>Euteleostomi</taxon>
        <taxon>Actinopterygii</taxon>
        <taxon>Neopterygii</taxon>
        <taxon>Teleostei</taxon>
        <taxon>Neoteleostei</taxon>
        <taxon>Acanthomorphata</taxon>
        <taxon>Ovalentaria</taxon>
        <taxon>Atherinomorphae</taxon>
        <taxon>Beloniformes</taxon>
        <taxon>Adrianichthyidae</taxon>
        <taxon>Oryziinae</taxon>
        <taxon>Oryzias</taxon>
    </lineage>
</organism>
<dbReference type="InterPro" id="IPR000719">
    <property type="entry name" value="Prot_kinase_dom"/>
</dbReference>
<dbReference type="GO" id="GO:0005524">
    <property type="term" value="F:ATP binding"/>
    <property type="evidence" value="ECO:0007669"/>
    <property type="project" value="UniProtKB-KW"/>
</dbReference>
<evidence type="ECO:0000256" key="5">
    <source>
        <dbReference type="ARBA" id="ARBA00022840"/>
    </source>
</evidence>
<name>A0A3B3I9S2_ORYLA</name>
<dbReference type="InterPro" id="IPR050494">
    <property type="entry name" value="Ser_Thr_dual-spec_kinase"/>
</dbReference>
<accession>A0A3B3I9S2</accession>
<keyword evidence="5" id="KW-0067">ATP-binding</keyword>
<evidence type="ECO:0000256" key="4">
    <source>
        <dbReference type="ARBA" id="ARBA00022777"/>
    </source>
</evidence>
<feature type="domain" description="Protein kinase" evidence="6">
    <location>
        <begin position="82"/>
        <end position="333"/>
    </location>
</feature>
<dbReference type="PROSITE" id="PS00108">
    <property type="entry name" value="PROTEIN_KINASE_ST"/>
    <property type="match status" value="1"/>
</dbReference>
<dbReference type="SUPFAM" id="SSF56112">
    <property type="entry name" value="Protein kinase-like (PK-like)"/>
    <property type="match status" value="1"/>
</dbReference>
<dbReference type="GO" id="GO:0003714">
    <property type="term" value="F:transcription corepressor activity"/>
    <property type="evidence" value="ECO:0000318"/>
    <property type="project" value="GO_Central"/>
</dbReference>
<reference evidence="7 8" key="1">
    <citation type="journal article" date="2007" name="Nature">
        <title>The medaka draft genome and insights into vertebrate genome evolution.</title>
        <authorList>
            <person name="Kasahara M."/>
            <person name="Naruse K."/>
            <person name="Sasaki S."/>
            <person name="Nakatani Y."/>
            <person name="Qu W."/>
            <person name="Ahsan B."/>
            <person name="Yamada T."/>
            <person name="Nagayasu Y."/>
            <person name="Doi K."/>
            <person name="Kasai Y."/>
            <person name="Jindo T."/>
            <person name="Kobayashi D."/>
            <person name="Shimada A."/>
            <person name="Toyoda A."/>
            <person name="Kuroki Y."/>
            <person name="Fujiyama A."/>
            <person name="Sasaki T."/>
            <person name="Shimizu A."/>
            <person name="Asakawa S."/>
            <person name="Shimizu N."/>
            <person name="Hashimoto S."/>
            <person name="Yang J."/>
            <person name="Lee Y."/>
            <person name="Matsushima K."/>
            <person name="Sugano S."/>
            <person name="Sakaizumi M."/>
            <person name="Narita T."/>
            <person name="Ohishi K."/>
            <person name="Haga S."/>
            <person name="Ohta F."/>
            <person name="Nomoto H."/>
            <person name="Nogata K."/>
            <person name="Morishita T."/>
            <person name="Endo T."/>
            <person name="Shin-I T."/>
            <person name="Takeda H."/>
            <person name="Morishita S."/>
            <person name="Kohara Y."/>
        </authorList>
    </citation>
    <scope>NUCLEOTIDE SEQUENCE [LARGE SCALE GENOMIC DNA]</scope>
    <source>
        <strain evidence="7 8">Hd-rR</strain>
    </source>
</reference>
<evidence type="ECO:0000313" key="8">
    <source>
        <dbReference type="Proteomes" id="UP000001038"/>
    </source>
</evidence>
<sequence>ILRNVKKKLDQNRTIKPKKEYVKVKNLTGVRNSSSATKDFLRNFTHQFSKDYSTYYENTMILVKKKVEIEEGTILHSSKASYQLGTFLDDGSYGKVLRGKKLRTNEAVAIKIIKGDYLEAGPMEFKALKEIKRIKADKNNLIKCIDRFNYRSRAFIVFEMLDQNLHHFLSKRNFSPLGISEIKVISQQLLVALKALKSIGLVHTDIKLDNIMLVDHKSQPFRVKLIDFGLALKLEDLETGSIFQTMPYRAPEVRLGLPLNEGVDMWALGHTLAMLLKGSPLYPCDSDYNGLYSDKFFNMNSEVELFVSLLEQMLLIDPYRRITPEEALQHPFFTENNYDNQIVKAVSGIANKRSAKAQDPISQQDKTIVGKDCSRNYVDRNQDKICVEKCVRVPSCLEILKPKKTYFRSVIDFFSSKIF</sequence>
<protein>
    <recommendedName>
        <fullName evidence="6">Protein kinase domain-containing protein</fullName>
    </recommendedName>
</protein>
<dbReference type="PROSITE" id="PS50011">
    <property type="entry name" value="PROTEIN_KINASE_DOM"/>
    <property type="match status" value="1"/>
</dbReference>
<dbReference type="GeneTree" id="ENSGT00940000155356"/>
<evidence type="ECO:0000256" key="3">
    <source>
        <dbReference type="ARBA" id="ARBA00022741"/>
    </source>
</evidence>
<dbReference type="GO" id="GO:0005634">
    <property type="term" value="C:nucleus"/>
    <property type="evidence" value="ECO:0000318"/>
    <property type="project" value="GO_Central"/>
</dbReference>
<proteinExistence type="predicted"/>
<keyword evidence="3" id="KW-0547">Nucleotide-binding</keyword>
<dbReference type="PANTHER" id="PTHR24058">
    <property type="entry name" value="DUAL SPECIFICITY PROTEIN KINASE"/>
    <property type="match status" value="1"/>
</dbReference>
<reference evidence="7" key="2">
    <citation type="submission" date="2025-08" db="UniProtKB">
        <authorList>
            <consortium name="Ensembl"/>
        </authorList>
    </citation>
    <scope>IDENTIFICATION</scope>
    <source>
        <strain evidence="7">Hd-rR</strain>
    </source>
</reference>
<reference evidence="7" key="3">
    <citation type="submission" date="2025-09" db="UniProtKB">
        <authorList>
            <consortium name="Ensembl"/>
        </authorList>
    </citation>
    <scope>IDENTIFICATION</scope>
    <source>
        <strain evidence="7">Hd-rR</strain>
    </source>
</reference>
<evidence type="ECO:0000259" key="6">
    <source>
        <dbReference type="PROSITE" id="PS50011"/>
    </source>
</evidence>